<protein>
    <submittedName>
        <fullName evidence="6">Uncharacterized protein</fullName>
    </submittedName>
</protein>
<sequence>LQTRLDALTEVDDCGQLTIKCSQDYFSLDCGITAYELSDYSPSEDQEGTRGPGQGQDPRNEVSPTQPSLPKKPMYLEGEAETSLSLRRSTLPSSLQFQADLSRSTPSLLDPPDRSKFWLELDAVYPSNASQSYNSLHAMNDRNLQASRQSEAGRYQRQGDPAGAHIPLQRSSSEAGRGGHFPQDISPIPIPFSGTGECNRDMDDPQTVRDTNSPLLSPMRGPLDHESHDEASSEDSSPLKKAADWIIQRQGPKRHLQAQALAEASPNPSEERWFGSDEFLALPAS</sequence>
<dbReference type="PANTHER" id="PTHR14514">
    <property type="entry name" value="PKA ANCHORING PROTEIN"/>
    <property type="match status" value="1"/>
</dbReference>
<evidence type="ECO:0000256" key="5">
    <source>
        <dbReference type="SAM" id="MobiDB-lite"/>
    </source>
</evidence>
<proteinExistence type="predicted"/>
<dbReference type="PANTHER" id="PTHR14514:SF2">
    <property type="entry name" value="A-KINASE ANCHOR PROTEIN 6"/>
    <property type="match status" value="1"/>
</dbReference>
<evidence type="ECO:0000256" key="2">
    <source>
        <dbReference type="ARBA" id="ARBA00022553"/>
    </source>
</evidence>
<reference evidence="6" key="2">
    <citation type="submission" date="2014-03" db="EMBL/GenBank/DDBJ databases">
        <authorList>
            <person name="Genoscope - CEA"/>
        </authorList>
    </citation>
    <scope>NUCLEOTIDE SEQUENCE</scope>
</reference>
<accession>A0A060ZG84</accession>
<evidence type="ECO:0000313" key="6">
    <source>
        <dbReference type="EMBL" id="CDR00619.1"/>
    </source>
</evidence>
<feature type="region of interest" description="Disordered" evidence="5">
    <location>
        <begin position="39"/>
        <end position="86"/>
    </location>
</feature>
<evidence type="ECO:0000256" key="3">
    <source>
        <dbReference type="ARBA" id="ARBA00022737"/>
    </source>
</evidence>
<reference evidence="6" key="1">
    <citation type="journal article" date="2014" name="Nat. Commun.">
        <title>The rainbow trout genome provides novel insights into evolution after whole-genome duplication in vertebrates.</title>
        <authorList>
            <person name="Berthelot C."/>
            <person name="Brunet F."/>
            <person name="Chalopin D."/>
            <person name="Juanchich A."/>
            <person name="Bernard M."/>
            <person name="Noel B."/>
            <person name="Bento P."/>
            <person name="Da Silva C."/>
            <person name="Labadie K."/>
            <person name="Alberti A."/>
            <person name="Aury J.M."/>
            <person name="Louis A."/>
            <person name="Dehais P."/>
            <person name="Bardou P."/>
            <person name="Montfort J."/>
            <person name="Klopp C."/>
            <person name="Cabau C."/>
            <person name="Gaspin C."/>
            <person name="Thorgaard G.H."/>
            <person name="Boussaha M."/>
            <person name="Quillet E."/>
            <person name="Guyomard R."/>
            <person name="Galiana D."/>
            <person name="Bobe J."/>
            <person name="Volff J.N."/>
            <person name="Genet C."/>
            <person name="Wincker P."/>
            <person name="Jaillon O."/>
            <person name="Roest Crollius H."/>
            <person name="Guiguen Y."/>
        </authorList>
    </citation>
    <scope>NUCLEOTIDE SEQUENCE [LARGE SCALE GENOMIC DNA]</scope>
</reference>
<keyword evidence="4" id="KW-0472">Membrane</keyword>
<evidence type="ECO:0000256" key="1">
    <source>
        <dbReference type="ARBA" id="ARBA00004308"/>
    </source>
</evidence>
<evidence type="ECO:0000256" key="4">
    <source>
        <dbReference type="ARBA" id="ARBA00023136"/>
    </source>
</evidence>
<feature type="region of interest" description="Disordered" evidence="5">
    <location>
        <begin position="148"/>
        <end position="244"/>
    </location>
</feature>
<dbReference type="EMBL" id="FR959024">
    <property type="protein sequence ID" value="CDR00619.1"/>
    <property type="molecule type" value="Genomic_DNA"/>
</dbReference>
<dbReference type="AlphaFoldDB" id="A0A060ZG84"/>
<feature type="compositionally biased region" description="Basic and acidic residues" evidence="5">
    <location>
        <begin position="198"/>
        <end position="207"/>
    </location>
</feature>
<dbReference type="Proteomes" id="UP000193380">
    <property type="component" value="Unassembled WGS sequence"/>
</dbReference>
<dbReference type="STRING" id="8022.A0A060ZG84"/>
<feature type="non-terminal residue" evidence="6">
    <location>
        <position position="1"/>
    </location>
</feature>
<dbReference type="PaxDb" id="8022-A0A060ZG84"/>
<keyword evidence="3" id="KW-0677">Repeat</keyword>
<comment type="subcellular location">
    <subcellularLocation>
        <location evidence="1">Endomembrane system</location>
    </subcellularLocation>
</comment>
<feature type="region of interest" description="Disordered" evidence="5">
    <location>
        <begin position="256"/>
        <end position="285"/>
    </location>
</feature>
<name>A0A060ZG84_ONCMY</name>
<organism evidence="6 7">
    <name type="scientific">Oncorhynchus mykiss</name>
    <name type="common">Rainbow trout</name>
    <name type="synonym">Salmo gairdneri</name>
    <dbReference type="NCBI Taxonomy" id="8022"/>
    <lineage>
        <taxon>Eukaryota</taxon>
        <taxon>Metazoa</taxon>
        <taxon>Chordata</taxon>
        <taxon>Craniata</taxon>
        <taxon>Vertebrata</taxon>
        <taxon>Euteleostomi</taxon>
        <taxon>Actinopterygii</taxon>
        <taxon>Neopterygii</taxon>
        <taxon>Teleostei</taxon>
        <taxon>Protacanthopterygii</taxon>
        <taxon>Salmoniformes</taxon>
        <taxon>Salmonidae</taxon>
        <taxon>Salmoninae</taxon>
        <taxon>Oncorhynchus</taxon>
    </lineage>
</organism>
<feature type="compositionally biased region" description="Basic and acidic residues" evidence="5">
    <location>
        <begin position="222"/>
        <end position="243"/>
    </location>
</feature>
<keyword evidence="2" id="KW-0597">Phosphoprotein</keyword>
<gene>
    <name evidence="6" type="ORF">GSONMT00018004001</name>
</gene>
<evidence type="ECO:0000313" key="7">
    <source>
        <dbReference type="Proteomes" id="UP000193380"/>
    </source>
</evidence>